<evidence type="ECO:0000313" key="2">
    <source>
        <dbReference type="EMBL" id="MVO79154.1"/>
    </source>
</evidence>
<evidence type="ECO:0000259" key="1">
    <source>
        <dbReference type="Pfam" id="PF07589"/>
    </source>
</evidence>
<keyword evidence="3" id="KW-1185">Reference proteome</keyword>
<organism evidence="2 3">
    <name type="scientific">Sphingomonas horti</name>
    <dbReference type="NCBI Taxonomy" id="2682842"/>
    <lineage>
        <taxon>Bacteria</taxon>
        <taxon>Pseudomonadati</taxon>
        <taxon>Pseudomonadota</taxon>
        <taxon>Alphaproteobacteria</taxon>
        <taxon>Sphingomonadales</taxon>
        <taxon>Sphingomonadaceae</taxon>
        <taxon>Sphingomonas</taxon>
    </lineage>
</organism>
<dbReference type="NCBIfam" id="TIGR02595">
    <property type="entry name" value="PEP_CTERM"/>
    <property type="match status" value="1"/>
</dbReference>
<dbReference type="AlphaFoldDB" id="A0A6I4J4N3"/>
<name>A0A6I4J4N3_9SPHN</name>
<evidence type="ECO:0000313" key="3">
    <source>
        <dbReference type="Proteomes" id="UP000441389"/>
    </source>
</evidence>
<dbReference type="InterPro" id="IPR013424">
    <property type="entry name" value="Ice-binding_C"/>
</dbReference>
<dbReference type="Pfam" id="PF07589">
    <property type="entry name" value="PEP-CTERM"/>
    <property type="match status" value="1"/>
</dbReference>
<dbReference type="EMBL" id="WQMS01000016">
    <property type="protein sequence ID" value="MVO79154.1"/>
    <property type="molecule type" value="Genomic_DNA"/>
</dbReference>
<gene>
    <name evidence="2" type="ORF">GON01_14565</name>
</gene>
<feature type="domain" description="Ice-binding protein C-terminal" evidence="1">
    <location>
        <begin position="200"/>
        <end position="224"/>
    </location>
</feature>
<proteinExistence type="predicted"/>
<comment type="caution">
    <text evidence="2">The sequence shown here is derived from an EMBL/GenBank/DDBJ whole genome shotgun (WGS) entry which is preliminary data.</text>
</comment>
<reference evidence="2 3" key="1">
    <citation type="submission" date="2019-12" db="EMBL/GenBank/DDBJ databases">
        <authorList>
            <person name="Huq M.A."/>
        </authorList>
    </citation>
    <scope>NUCLEOTIDE SEQUENCE [LARGE SCALE GENOMIC DNA]</scope>
    <source>
        <strain evidence="2 3">MAH-20</strain>
    </source>
</reference>
<protein>
    <submittedName>
        <fullName evidence="2">PEPxxWA-CTERM sorting domain-containing protein</fullName>
    </submittedName>
</protein>
<dbReference type="NCBIfam" id="NF035944">
    <property type="entry name" value="PEPxxWA-CTERM"/>
    <property type="match status" value="1"/>
</dbReference>
<accession>A0A6I4J4N3</accession>
<sequence length="250" mass="26232">MYSRRPLGRTGRMRVGYARPPKGGHSLVVDSRGRARLARAAIVSPKAMGFAAACALLAIAPETGPGARLLASGQSAVKSAADYIRARSPGVRQRADLVKVKHPRAAVRPVARAAPRYRRPAPRALLAPPPPAVPLTFDTAALAPVYQPVFAGPPLLFAETPGGVPCCFETFNPPLTTVGGGFTIGGGGGGPGGTVPTPPAVPEPSTWMLMILGFGAIGVAWRRRRALLRAVQALPRLVHRRMLLLTDARD</sequence>
<dbReference type="Proteomes" id="UP000441389">
    <property type="component" value="Unassembled WGS sequence"/>
</dbReference>